<name>A0A067LK30_JATCU</name>
<dbReference type="EMBL" id="KK914244">
    <property type="protein sequence ID" value="KDP44659.1"/>
    <property type="molecule type" value="Genomic_DNA"/>
</dbReference>
<feature type="region of interest" description="Disordered" evidence="1">
    <location>
        <begin position="1"/>
        <end position="55"/>
    </location>
</feature>
<reference evidence="2 3" key="1">
    <citation type="journal article" date="2014" name="PLoS ONE">
        <title>Global Analysis of Gene Expression Profiles in Physic Nut (Jatropha curcas L.) Seedlings Exposed to Salt Stress.</title>
        <authorList>
            <person name="Zhang L."/>
            <person name="Zhang C."/>
            <person name="Wu P."/>
            <person name="Chen Y."/>
            <person name="Li M."/>
            <person name="Jiang H."/>
            <person name="Wu G."/>
        </authorList>
    </citation>
    <scope>NUCLEOTIDE SEQUENCE [LARGE SCALE GENOMIC DNA]</scope>
    <source>
        <strain evidence="3">cv. GZQX0401</strain>
        <tissue evidence="2">Young leaves</tissue>
    </source>
</reference>
<sequence>MPPPYKRSRPVSSVTVRNRPIALPSTASPPPVPPPTAPVPPLFEIGSPEQQERPVYDTVGGGKGTRLDLDVMLHMKLVEKIGDSYRIMGTQEEGFDEEEAEDASDTNMEEGNPNPFSGFGTSFGASTSGASPSFQGASNLYNDEVLARIMSRIDIFDTRLNGMESMIADRFQSIEIMLGSLDSRIDTMQGQYKGIASQLQTVI</sequence>
<gene>
    <name evidence="2" type="ORF">JCGZ_19695</name>
</gene>
<accession>A0A067LK30</accession>
<feature type="compositionally biased region" description="Pro residues" evidence="1">
    <location>
        <begin position="27"/>
        <end position="41"/>
    </location>
</feature>
<organism evidence="2 3">
    <name type="scientific">Jatropha curcas</name>
    <name type="common">Barbados nut</name>
    <dbReference type="NCBI Taxonomy" id="180498"/>
    <lineage>
        <taxon>Eukaryota</taxon>
        <taxon>Viridiplantae</taxon>
        <taxon>Streptophyta</taxon>
        <taxon>Embryophyta</taxon>
        <taxon>Tracheophyta</taxon>
        <taxon>Spermatophyta</taxon>
        <taxon>Magnoliopsida</taxon>
        <taxon>eudicotyledons</taxon>
        <taxon>Gunneridae</taxon>
        <taxon>Pentapetalae</taxon>
        <taxon>rosids</taxon>
        <taxon>fabids</taxon>
        <taxon>Malpighiales</taxon>
        <taxon>Euphorbiaceae</taxon>
        <taxon>Crotonoideae</taxon>
        <taxon>Jatropheae</taxon>
        <taxon>Jatropha</taxon>
    </lineage>
</organism>
<keyword evidence="3" id="KW-1185">Reference proteome</keyword>
<evidence type="ECO:0000313" key="3">
    <source>
        <dbReference type="Proteomes" id="UP000027138"/>
    </source>
</evidence>
<evidence type="ECO:0000313" key="2">
    <source>
        <dbReference type="EMBL" id="KDP44659.1"/>
    </source>
</evidence>
<evidence type="ECO:0000256" key="1">
    <source>
        <dbReference type="SAM" id="MobiDB-lite"/>
    </source>
</evidence>
<protein>
    <submittedName>
        <fullName evidence="2">Uncharacterized protein</fullName>
    </submittedName>
</protein>
<dbReference type="AlphaFoldDB" id="A0A067LK30"/>
<dbReference type="Proteomes" id="UP000027138">
    <property type="component" value="Unassembled WGS sequence"/>
</dbReference>
<proteinExistence type="predicted"/>